<dbReference type="HOGENOM" id="CLU_613604_0_0_9"/>
<proteinExistence type="predicted"/>
<accession>D9QRQ6</accession>
<dbReference type="AlphaFoldDB" id="D9QRQ6"/>
<gene>
    <name evidence="1" type="ordered locus">Acear_1692</name>
</gene>
<dbReference type="RefSeq" id="WP_013278642.1">
    <property type="nucleotide sequence ID" value="NC_014378.1"/>
</dbReference>
<dbReference type="EMBL" id="CP002105">
    <property type="protein sequence ID" value="ADL13197.1"/>
    <property type="molecule type" value="Genomic_DNA"/>
</dbReference>
<dbReference type="eggNOG" id="ENOG5033278">
    <property type="taxonomic scope" value="Bacteria"/>
</dbReference>
<dbReference type="Proteomes" id="UP000001661">
    <property type="component" value="Chromosome"/>
</dbReference>
<evidence type="ECO:0008006" key="3">
    <source>
        <dbReference type="Google" id="ProtNLM"/>
    </source>
</evidence>
<name>D9QRQ6_ACEAZ</name>
<dbReference type="KEGG" id="aar:Acear_1692"/>
<dbReference type="STRING" id="574087.Acear_1692"/>
<dbReference type="SUPFAM" id="SSF56935">
    <property type="entry name" value="Porins"/>
    <property type="match status" value="1"/>
</dbReference>
<dbReference type="OrthoDB" id="9801336at2"/>
<evidence type="ECO:0000313" key="2">
    <source>
        <dbReference type="Proteomes" id="UP000001661"/>
    </source>
</evidence>
<sequence length="392" mass="44805">MKRLRCLTVILVLVLILSSTAVVQGLEISTDIKLDLERDTDENKTDDREKINLTLEEQFNFTTDGYLDLEIESDYEDDTDIGIHEAYINYYTRDIDWRLGKQEVSWGSAYKIKPTDYFSPNDVSDMHPLDEKFGVTGVKGIYYAPNGLEVTGIAIPDFEADEVEDGREAEVFKAATEERPTISDYTVQDADDLQLGVKVTKRRVNNFDLSFSAYHGRDNLPILDKKKTKNNLDPTAPKAFIKYPEVTKSGFDIIGDIDDMGIWLETAYSDYDDSQYDDIFETAVGIDYKFDSDLYLVGQWYNKEGRLSSEPKINAFNFYASKPVWNFHELEFTALYDTESDAYLLEPQFNYSIDDSIELQVGATYAHNEDDAGGMVSALAQDRLYTRLNIEF</sequence>
<evidence type="ECO:0000313" key="1">
    <source>
        <dbReference type="EMBL" id="ADL13197.1"/>
    </source>
</evidence>
<keyword evidence="2" id="KW-1185">Reference proteome</keyword>
<protein>
    <recommendedName>
        <fullName evidence="3">Porin domain-containing protein</fullName>
    </recommendedName>
</protein>
<organism evidence="1 2">
    <name type="scientific">Acetohalobium arabaticum (strain ATCC 49924 / DSM 5501 / Z-7288)</name>
    <dbReference type="NCBI Taxonomy" id="574087"/>
    <lineage>
        <taxon>Bacteria</taxon>
        <taxon>Bacillati</taxon>
        <taxon>Bacillota</taxon>
        <taxon>Clostridia</taxon>
        <taxon>Halanaerobiales</taxon>
        <taxon>Halobacteroidaceae</taxon>
        <taxon>Acetohalobium</taxon>
    </lineage>
</organism>
<reference evidence="1 2" key="1">
    <citation type="journal article" date="2010" name="Stand. Genomic Sci.">
        <title>Complete genome sequence of Acetohalobium arabaticum type strain (Z-7288).</title>
        <authorList>
            <person name="Sikorski J."/>
            <person name="Lapidus A."/>
            <person name="Chertkov O."/>
            <person name="Lucas S."/>
            <person name="Copeland A."/>
            <person name="Glavina Del Rio T."/>
            <person name="Nolan M."/>
            <person name="Tice H."/>
            <person name="Cheng J.F."/>
            <person name="Han C."/>
            <person name="Brambilla E."/>
            <person name="Pitluck S."/>
            <person name="Liolios K."/>
            <person name="Ivanova N."/>
            <person name="Mavromatis K."/>
            <person name="Mikhailova N."/>
            <person name="Pati A."/>
            <person name="Bruce D."/>
            <person name="Detter C."/>
            <person name="Tapia R."/>
            <person name="Goodwin L."/>
            <person name="Chen A."/>
            <person name="Palaniappan K."/>
            <person name="Land M."/>
            <person name="Hauser L."/>
            <person name="Chang Y.J."/>
            <person name="Jeffries C.D."/>
            <person name="Rohde M."/>
            <person name="Goker M."/>
            <person name="Spring S."/>
            <person name="Woyke T."/>
            <person name="Bristow J."/>
            <person name="Eisen J.A."/>
            <person name="Markowitz V."/>
            <person name="Hugenholtz P."/>
            <person name="Kyrpides N.C."/>
            <person name="Klenk H.P."/>
        </authorList>
    </citation>
    <scope>NUCLEOTIDE SEQUENCE [LARGE SCALE GENOMIC DNA]</scope>
    <source>
        <strain evidence="2">ATCC 49924 / DSM 5501 / Z-7288</strain>
    </source>
</reference>